<gene>
    <name evidence="2" type="ORF">IFO71_19390</name>
</gene>
<evidence type="ECO:0000313" key="3">
    <source>
        <dbReference type="Proteomes" id="UP000613768"/>
    </source>
</evidence>
<accession>A0AAW3ZUC5</accession>
<sequence length="109" mass="12347">MSRRLLAYCLALAMFSPAIADDYRFTVSNNSDQDIVRIEVSEDGESWAPFDIGSGIPAEESAVLVWDESTDDSNCEWRFRATFEEGYVAYSDSIDFCEEGVVIEFDFDE</sequence>
<proteinExistence type="predicted"/>
<dbReference type="Proteomes" id="UP000613768">
    <property type="component" value="Unassembled WGS sequence"/>
</dbReference>
<feature type="signal peptide" evidence="1">
    <location>
        <begin position="1"/>
        <end position="20"/>
    </location>
</feature>
<name>A0AAW3ZUC5_9GAMM</name>
<evidence type="ECO:0000313" key="2">
    <source>
        <dbReference type="EMBL" id="MBD8527917.1"/>
    </source>
</evidence>
<evidence type="ECO:0008006" key="4">
    <source>
        <dbReference type="Google" id="ProtNLM"/>
    </source>
</evidence>
<organism evidence="2 3">
    <name type="scientific">Pseudomarimonas arenosa</name>
    <dbReference type="NCBI Taxonomy" id="2774145"/>
    <lineage>
        <taxon>Bacteria</taxon>
        <taxon>Pseudomonadati</taxon>
        <taxon>Pseudomonadota</taxon>
        <taxon>Gammaproteobacteria</taxon>
        <taxon>Lysobacterales</taxon>
        <taxon>Lysobacteraceae</taxon>
        <taxon>Pseudomarimonas</taxon>
    </lineage>
</organism>
<protein>
    <recommendedName>
        <fullName evidence="4">Argininosuccinate lyase</fullName>
    </recommendedName>
</protein>
<dbReference type="RefSeq" id="WP_192031339.1">
    <property type="nucleotide sequence ID" value="NZ_JACYTR010000072.1"/>
</dbReference>
<reference evidence="2 3" key="1">
    <citation type="submission" date="2020-09" db="EMBL/GenBank/DDBJ databases">
        <title>Pseudoxanthomonas sp. CAU 1598 isolated from sand of Yaerae Beach.</title>
        <authorList>
            <person name="Kim W."/>
        </authorList>
    </citation>
    <scope>NUCLEOTIDE SEQUENCE [LARGE SCALE GENOMIC DNA]</scope>
    <source>
        <strain evidence="2 3">CAU 1598</strain>
    </source>
</reference>
<keyword evidence="3" id="KW-1185">Reference proteome</keyword>
<dbReference type="AlphaFoldDB" id="A0AAW3ZUC5"/>
<keyword evidence="1" id="KW-0732">Signal</keyword>
<comment type="caution">
    <text evidence="2">The sequence shown here is derived from an EMBL/GenBank/DDBJ whole genome shotgun (WGS) entry which is preliminary data.</text>
</comment>
<feature type="chain" id="PRO_5043385953" description="Argininosuccinate lyase" evidence="1">
    <location>
        <begin position="21"/>
        <end position="109"/>
    </location>
</feature>
<dbReference type="EMBL" id="JACYTR010000072">
    <property type="protein sequence ID" value="MBD8527917.1"/>
    <property type="molecule type" value="Genomic_DNA"/>
</dbReference>
<evidence type="ECO:0000256" key="1">
    <source>
        <dbReference type="SAM" id="SignalP"/>
    </source>
</evidence>